<keyword evidence="4" id="KW-0862">Zinc</keyword>
<organism evidence="8 9">
    <name type="scientific">Acidomonas methanolica NBRC 104435</name>
    <dbReference type="NCBI Taxonomy" id="1231351"/>
    <lineage>
        <taxon>Bacteria</taxon>
        <taxon>Pseudomonadati</taxon>
        <taxon>Pseudomonadota</taxon>
        <taxon>Alphaproteobacteria</taxon>
        <taxon>Acetobacterales</taxon>
        <taxon>Acetobacteraceae</taxon>
        <taxon>Acidomonas</taxon>
    </lineage>
</organism>
<evidence type="ECO:0000256" key="1">
    <source>
        <dbReference type="ARBA" id="ARBA00022670"/>
    </source>
</evidence>
<dbReference type="InterPro" id="IPR037518">
    <property type="entry name" value="MPN"/>
</dbReference>
<dbReference type="GO" id="GO:0008237">
    <property type="term" value="F:metallopeptidase activity"/>
    <property type="evidence" value="ECO:0007669"/>
    <property type="project" value="UniProtKB-KW"/>
</dbReference>
<reference evidence="9" key="1">
    <citation type="journal article" date="2014" name="FEMS Microbiol. Lett.">
        <title>Draft Genomic DNA Sequence of the Facultatively Methylotrophic Bacterium Acidomonas methanolica type strain MB58.</title>
        <authorList>
            <person name="Higashiura N."/>
            <person name="Hadano H."/>
            <person name="Hirakawa H."/>
            <person name="Matsutani M."/>
            <person name="Takabe S."/>
            <person name="Matsushita K."/>
            <person name="Azuma Y."/>
        </authorList>
    </citation>
    <scope>NUCLEOTIDE SEQUENCE [LARGE SCALE GENOMIC DNA]</scope>
    <source>
        <strain evidence="9">MB58</strain>
    </source>
</reference>
<keyword evidence="9" id="KW-1185">Reference proteome</keyword>
<evidence type="ECO:0000313" key="9">
    <source>
        <dbReference type="Proteomes" id="UP000019760"/>
    </source>
</evidence>
<dbReference type="Gene3D" id="3.40.140.10">
    <property type="entry name" value="Cytidine Deaminase, domain 2"/>
    <property type="match status" value="1"/>
</dbReference>
<feature type="domain" description="MPN" evidence="7">
    <location>
        <begin position="112"/>
        <end position="234"/>
    </location>
</feature>
<dbReference type="CDD" id="cd08071">
    <property type="entry name" value="MPN_DUF2466"/>
    <property type="match status" value="1"/>
</dbReference>
<evidence type="ECO:0000256" key="3">
    <source>
        <dbReference type="ARBA" id="ARBA00022801"/>
    </source>
</evidence>
<dbReference type="PROSITE" id="PS50249">
    <property type="entry name" value="MPN"/>
    <property type="match status" value="1"/>
</dbReference>
<dbReference type="InterPro" id="IPR025657">
    <property type="entry name" value="RadC_JAB"/>
</dbReference>
<dbReference type="GO" id="GO:0006508">
    <property type="term" value="P:proteolysis"/>
    <property type="evidence" value="ECO:0007669"/>
    <property type="project" value="UniProtKB-KW"/>
</dbReference>
<dbReference type="Pfam" id="PF04002">
    <property type="entry name" value="RadC"/>
    <property type="match status" value="1"/>
</dbReference>
<name>A0A023D1E7_ACIMT</name>
<dbReference type="PROSITE" id="PS01302">
    <property type="entry name" value="UPF0758"/>
    <property type="match status" value="1"/>
</dbReference>
<dbReference type="InterPro" id="IPR020891">
    <property type="entry name" value="UPF0758_CS"/>
</dbReference>
<dbReference type="PANTHER" id="PTHR30471:SF3">
    <property type="entry name" value="UPF0758 PROTEIN YEES-RELATED"/>
    <property type="match status" value="1"/>
</dbReference>
<proteinExistence type="inferred from homology"/>
<keyword evidence="1" id="KW-0645">Protease</keyword>
<evidence type="ECO:0000256" key="6">
    <source>
        <dbReference type="RuleBase" id="RU003797"/>
    </source>
</evidence>
<keyword evidence="3" id="KW-0378">Hydrolase</keyword>
<dbReference type="AlphaFoldDB" id="A0A023D1E7"/>
<protein>
    <submittedName>
        <fullName evidence="8">DNA repair protein RadC</fullName>
    </submittedName>
</protein>
<keyword evidence="5" id="KW-0482">Metalloprotease</keyword>
<sequence>MAEGSEGESLTFPEAGSVQEPWVALLTGRGRHLDDATLIRLFVLVVAGKGERSERLSAILQARYGTFSALLCASDDELRGIRDIGQHLIPMVRVLHEAAVRYTRARMDAADVLGDEASLLDYLTARLAREPVEQFRVLFLGEGRRLIADEAQARGTVNHTPVYPREVARRAMELGAASVVLVHNHPSGDPTPSEADLVMTRQIQAGLAAIGIETADHFIIGNGRHISFRALDLL</sequence>
<evidence type="ECO:0000256" key="4">
    <source>
        <dbReference type="ARBA" id="ARBA00022833"/>
    </source>
</evidence>
<evidence type="ECO:0000313" key="8">
    <source>
        <dbReference type="EMBL" id="GAJ27978.1"/>
    </source>
</evidence>
<comment type="caution">
    <text evidence="8">The sequence shown here is derived from an EMBL/GenBank/DDBJ whole genome shotgun (WGS) entry which is preliminary data.</text>
</comment>
<dbReference type="GO" id="GO:0046872">
    <property type="term" value="F:metal ion binding"/>
    <property type="evidence" value="ECO:0007669"/>
    <property type="project" value="UniProtKB-KW"/>
</dbReference>
<dbReference type="PANTHER" id="PTHR30471">
    <property type="entry name" value="DNA REPAIR PROTEIN RADC"/>
    <property type="match status" value="1"/>
</dbReference>
<accession>A0A023D1E7</accession>
<dbReference type="NCBIfam" id="TIGR00608">
    <property type="entry name" value="radc"/>
    <property type="match status" value="1"/>
</dbReference>
<dbReference type="SUPFAM" id="SSF102712">
    <property type="entry name" value="JAB1/MPN domain"/>
    <property type="match status" value="1"/>
</dbReference>
<dbReference type="EMBL" id="BAND01000011">
    <property type="protein sequence ID" value="GAJ27978.1"/>
    <property type="molecule type" value="Genomic_DNA"/>
</dbReference>
<gene>
    <name evidence="8" type="ORF">Amme_011_078</name>
</gene>
<keyword evidence="2" id="KW-0479">Metal-binding</keyword>
<comment type="similarity">
    <text evidence="6">Belongs to the UPF0758 family.</text>
</comment>
<reference evidence="8 9" key="2">
    <citation type="journal article" date="2014" name="FEMS Microbiol. Lett.">
        <title>Draft genomic DNA sequence of the facultatively methylotrophic bacterium Acidomonas methanolica type strain MB58.</title>
        <authorList>
            <person name="Higashiura N."/>
            <person name="Hadano H."/>
            <person name="Hirakawa H."/>
            <person name="Matsutani M."/>
            <person name="Takabe S."/>
            <person name="Matsushita K."/>
            <person name="Azuma Y."/>
        </authorList>
    </citation>
    <scope>NUCLEOTIDE SEQUENCE [LARGE SCALE GENOMIC DNA]</scope>
    <source>
        <strain evidence="8 9">MB58</strain>
    </source>
</reference>
<evidence type="ECO:0000256" key="2">
    <source>
        <dbReference type="ARBA" id="ARBA00022723"/>
    </source>
</evidence>
<evidence type="ECO:0000256" key="5">
    <source>
        <dbReference type="ARBA" id="ARBA00023049"/>
    </source>
</evidence>
<dbReference type="InterPro" id="IPR001405">
    <property type="entry name" value="UPF0758"/>
</dbReference>
<dbReference type="Proteomes" id="UP000019760">
    <property type="component" value="Unassembled WGS sequence"/>
</dbReference>
<evidence type="ECO:0000259" key="7">
    <source>
        <dbReference type="PROSITE" id="PS50249"/>
    </source>
</evidence>